<evidence type="ECO:0000259" key="10">
    <source>
        <dbReference type="Pfam" id="PF02518"/>
    </source>
</evidence>
<sequence>MLSPGAGRARCGTGLPLEEETGARLRTGDSSAGRAYVQRMRPGPFTRWPRAADAALAAVLFVLTLLFTTGPEDSWVLRDLGDVPPWVVLLFAVGSGALYWRRSAPVVVLAVVLAAWALTLGSGHADLGGHALFALYALGRYGSVERWGHVGVDVALVVLVLDGFTGDVPWSGVAFGVVVFFAVWYSGRRLRLRAERAVLQERELRERERRIVTEERSRIARELHDVVAHRVSLMTVQAGAAKTVAADDPVAAARAMGAVEEAGRQALDELRYLLGVLRPSAVADDTAPQPGLADLPALVARMREAGLDVDLDIDGVTCALPARVELSAYRIVQESLTNVVKHAGPGARTGIRLTTEGQELVVEVRDDGSGATSLPGAGHGIVGMRERAQLLGGSLDVGPRPDGGFAALARLPLAGGAA</sequence>
<evidence type="ECO:0000256" key="5">
    <source>
        <dbReference type="ARBA" id="ARBA00022741"/>
    </source>
</evidence>
<evidence type="ECO:0000256" key="1">
    <source>
        <dbReference type="ARBA" id="ARBA00000085"/>
    </source>
</evidence>
<feature type="transmembrane region" description="Helical" evidence="9">
    <location>
        <begin position="168"/>
        <end position="186"/>
    </location>
</feature>
<proteinExistence type="predicted"/>
<keyword evidence="9" id="KW-0472">Membrane</keyword>
<protein>
    <recommendedName>
        <fullName evidence="2">histidine kinase</fullName>
        <ecNumber evidence="2">2.7.13.3</ecNumber>
    </recommendedName>
</protein>
<dbReference type="InterPro" id="IPR050482">
    <property type="entry name" value="Sensor_HK_TwoCompSys"/>
</dbReference>
<dbReference type="EC" id="2.7.13.3" evidence="2"/>
<evidence type="ECO:0000256" key="7">
    <source>
        <dbReference type="ARBA" id="ARBA00022840"/>
    </source>
</evidence>
<evidence type="ECO:0000256" key="2">
    <source>
        <dbReference type="ARBA" id="ARBA00012438"/>
    </source>
</evidence>
<keyword evidence="13" id="KW-1185">Reference proteome</keyword>
<dbReference type="Pfam" id="PF07730">
    <property type="entry name" value="HisKA_3"/>
    <property type="match status" value="1"/>
</dbReference>
<dbReference type="Gene3D" id="3.30.565.10">
    <property type="entry name" value="Histidine kinase-like ATPase, C-terminal domain"/>
    <property type="match status" value="1"/>
</dbReference>
<dbReference type="GO" id="GO:0016020">
    <property type="term" value="C:membrane"/>
    <property type="evidence" value="ECO:0007669"/>
    <property type="project" value="InterPro"/>
</dbReference>
<dbReference type="GO" id="GO:0005524">
    <property type="term" value="F:ATP binding"/>
    <property type="evidence" value="ECO:0007669"/>
    <property type="project" value="UniProtKB-KW"/>
</dbReference>
<keyword evidence="6 12" id="KW-0418">Kinase</keyword>
<dbReference type="Proteomes" id="UP000198589">
    <property type="component" value="Unassembled WGS sequence"/>
</dbReference>
<dbReference type="Gene3D" id="1.20.5.1930">
    <property type="match status" value="1"/>
</dbReference>
<dbReference type="GO" id="GO:0046983">
    <property type="term" value="F:protein dimerization activity"/>
    <property type="evidence" value="ECO:0007669"/>
    <property type="project" value="InterPro"/>
</dbReference>
<dbReference type="Pfam" id="PF02518">
    <property type="entry name" value="HATPase_c"/>
    <property type="match status" value="1"/>
</dbReference>
<accession>A0A1I2DLE9</accession>
<evidence type="ECO:0000313" key="12">
    <source>
        <dbReference type="EMBL" id="SFE81101.1"/>
    </source>
</evidence>
<organism evidence="12 13">
    <name type="scientific">Blastococcus tunisiensis</name>
    <dbReference type="NCBI Taxonomy" id="1798228"/>
    <lineage>
        <taxon>Bacteria</taxon>
        <taxon>Bacillati</taxon>
        <taxon>Actinomycetota</taxon>
        <taxon>Actinomycetes</taxon>
        <taxon>Geodermatophilales</taxon>
        <taxon>Geodermatophilaceae</taxon>
        <taxon>Blastococcus</taxon>
    </lineage>
</organism>
<keyword evidence="9" id="KW-1133">Transmembrane helix</keyword>
<dbReference type="InterPro" id="IPR003594">
    <property type="entry name" value="HATPase_dom"/>
</dbReference>
<evidence type="ECO:0000256" key="8">
    <source>
        <dbReference type="ARBA" id="ARBA00023012"/>
    </source>
</evidence>
<dbReference type="InterPro" id="IPR011712">
    <property type="entry name" value="Sig_transdc_His_kin_sub3_dim/P"/>
</dbReference>
<gene>
    <name evidence="12" type="ORF">SAMN05216574_10633</name>
</gene>
<keyword evidence="9" id="KW-0812">Transmembrane</keyword>
<feature type="domain" description="Histidine kinase/HSP90-like ATPase" evidence="10">
    <location>
        <begin position="325"/>
        <end position="414"/>
    </location>
</feature>
<feature type="domain" description="Signal transduction histidine kinase subgroup 3 dimerisation and phosphoacceptor" evidence="11">
    <location>
        <begin position="215"/>
        <end position="280"/>
    </location>
</feature>
<feature type="transmembrane region" description="Helical" evidence="9">
    <location>
        <begin position="83"/>
        <end position="100"/>
    </location>
</feature>
<dbReference type="STRING" id="1798228.SAMN05216574_10633"/>
<keyword evidence="3" id="KW-0597">Phosphoprotein</keyword>
<evidence type="ECO:0000256" key="9">
    <source>
        <dbReference type="SAM" id="Phobius"/>
    </source>
</evidence>
<dbReference type="InterPro" id="IPR036890">
    <property type="entry name" value="HATPase_C_sf"/>
</dbReference>
<keyword evidence="8" id="KW-0902">Two-component regulatory system</keyword>
<keyword evidence="4" id="KW-0808">Transferase</keyword>
<dbReference type="EMBL" id="FOND01000006">
    <property type="protein sequence ID" value="SFE81101.1"/>
    <property type="molecule type" value="Genomic_DNA"/>
</dbReference>
<evidence type="ECO:0000256" key="3">
    <source>
        <dbReference type="ARBA" id="ARBA00022553"/>
    </source>
</evidence>
<name>A0A1I2DLE9_9ACTN</name>
<dbReference type="PANTHER" id="PTHR24421">
    <property type="entry name" value="NITRATE/NITRITE SENSOR PROTEIN NARX-RELATED"/>
    <property type="match status" value="1"/>
</dbReference>
<keyword evidence="7" id="KW-0067">ATP-binding</keyword>
<dbReference type="GO" id="GO:0000155">
    <property type="term" value="F:phosphorelay sensor kinase activity"/>
    <property type="evidence" value="ECO:0007669"/>
    <property type="project" value="InterPro"/>
</dbReference>
<dbReference type="CDD" id="cd16917">
    <property type="entry name" value="HATPase_UhpB-NarQ-NarX-like"/>
    <property type="match status" value="1"/>
</dbReference>
<keyword evidence="5" id="KW-0547">Nucleotide-binding</keyword>
<evidence type="ECO:0000259" key="11">
    <source>
        <dbReference type="Pfam" id="PF07730"/>
    </source>
</evidence>
<evidence type="ECO:0000256" key="6">
    <source>
        <dbReference type="ARBA" id="ARBA00022777"/>
    </source>
</evidence>
<dbReference type="PANTHER" id="PTHR24421:SF10">
    <property type="entry name" value="NITRATE_NITRITE SENSOR PROTEIN NARQ"/>
    <property type="match status" value="1"/>
</dbReference>
<reference evidence="13" key="1">
    <citation type="submission" date="2016-10" db="EMBL/GenBank/DDBJ databases">
        <authorList>
            <person name="Varghese N."/>
            <person name="Submissions S."/>
        </authorList>
    </citation>
    <scope>NUCLEOTIDE SEQUENCE [LARGE SCALE GENOMIC DNA]</scope>
    <source>
        <strain evidence="13">DSM 46838</strain>
    </source>
</reference>
<feature type="transmembrane region" description="Helical" evidence="9">
    <location>
        <begin position="51"/>
        <end position="71"/>
    </location>
</feature>
<dbReference type="AlphaFoldDB" id="A0A1I2DLE9"/>
<evidence type="ECO:0000313" key="13">
    <source>
        <dbReference type="Proteomes" id="UP000198589"/>
    </source>
</evidence>
<feature type="transmembrane region" description="Helical" evidence="9">
    <location>
        <begin position="107"/>
        <end position="125"/>
    </location>
</feature>
<dbReference type="SUPFAM" id="SSF55874">
    <property type="entry name" value="ATPase domain of HSP90 chaperone/DNA topoisomerase II/histidine kinase"/>
    <property type="match status" value="1"/>
</dbReference>
<comment type="catalytic activity">
    <reaction evidence="1">
        <text>ATP + protein L-histidine = ADP + protein N-phospho-L-histidine.</text>
        <dbReference type="EC" id="2.7.13.3"/>
    </reaction>
</comment>
<evidence type="ECO:0000256" key="4">
    <source>
        <dbReference type="ARBA" id="ARBA00022679"/>
    </source>
</evidence>